<dbReference type="Gene3D" id="3.80.10.10">
    <property type="entry name" value="Ribonuclease Inhibitor"/>
    <property type="match status" value="2"/>
</dbReference>
<gene>
    <name evidence="1" type="ORF">PMAYCL1PPCAC_19031</name>
</gene>
<dbReference type="GO" id="GO:0019005">
    <property type="term" value="C:SCF ubiquitin ligase complex"/>
    <property type="evidence" value="ECO:0007669"/>
    <property type="project" value="TreeGrafter"/>
</dbReference>
<evidence type="ECO:0000313" key="2">
    <source>
        <dbReference type="Proteomes" id="UP001328107"/>
    </source>
</evidence>
<dbReference type="PANTHER" id="PTHR13318">
    <property type="entry name" value="PARTNER OF PAIRED, ISOFORM B-RELATED"/>
    <property type="match status" value="1"/>
</dbReference>
<keyword evidence="2" id="KW-1185">Reference proteome</keyword>
<dbReference type="GO" id="GO:0031146">
    <property type="term" value="P:SCF-dependent proteasomal ubiquitin-dependent protein catabolic process"/>
    <property type="evidence" value="ECO:0007669"/>
    <property type="project" value="TreeGrafter"/>
</dbReference>
<organism evidence="1 2">
    <name type="scientific">Pristionchus mayeri</name>
    <dbReference type="NCBI Taxonomy" id="1317129"/>
    <lineage>
        <taxon>Eukaryota</taxon>
        <taxon>Metazoa</taxon>
        <taxon>Ecdysozoa</taxon>
        <taxon>Nematoda</taxon>
        <taxon>Chromadorea</taxon>
        <taxon>Rhabditida</taxon>
        <taxon>Rhabditina</taxon>
        <taxon>Diplogasteromorpha</taxon>
        <taxon>Diplogasteroidea</taxon>
        <taxon>Neodiplogasteridae</taxon>
        <taxon>Pristionchus</taxon>
    </lineage>
</organism>
<proteinExistence type="predicted"/>
<reference evidence="2" key="1">
    <citation type="submission" date="2022-10" db="EMBL/GenBank/DDBJ databases">
        <title>Genome assembly of Pristionchus species.</title>
        <authorList>
            <person name="Yoshida K."/>
            <person name="Sommer R.J."/>
        </authorList>
    </citation>
    <scope>NUCLEOTIDE SEQUENCE [LARGE SCALE GENOMIC DNA]</scope>
    <source>
        <strain evidence="2">RS5460</strain>
    </source>
</reference>
<protein>
    <submittedName>
        <fullName evidence="1">Uncharacterized protein</fullName>
    </submittedName>
</protein>
<dbReference type="EMBL" id="BTRK01000004">
    <property type="protein sequence ID" value="GMR48836.1"/>
    <property type="molecule type" value="Genomic_DNA"/>
</dbReference>
<name>A0AAN5CQL0_9BILA</name>
<sequence length="422" mass="47323">MDDAWGHVLTHASQKDLIAVERVSRNMQRLGRREWYARKEVDIQRDFPNATTDSEHMISIIDRLSPAVSSLRIGAPSSSSTDSPTYQDEFPSSRTVTRSVIEAISKKCTRLKKLAIHRMTLTLNAIVAFPLLPCTIEELTITICRMDCYTEEEGKLAQEAMSTLVSSLPRLRRFEILGRGACYDHFVLDERVLLQLPHTVTHINLSAGHSLKLVDLRFLKQRQLNSFTLQRSFISSKDLEGLVLISPNIRHLDLSYSRNISDFSAISKLQFLKTLNLSGNRDLLDDHLTAICRACPALVEVDLEHCAKLTSNGLVSLGLLHSLQRLCLSGLPSVNLAVIEALTRCIDLARLDVSFCRSVDVSCISSLLSDFPLLRLVVMKGNKVDRKMVDHLRGESYLPFLECDTFKGSSPVFSRPPPLPLL</sequence>
<dbReference type="SUPFAM" id="SSF52047">
    <property type="entry name" value="RNI-like"/>
    <property type="match status" value="1"/>
</dbReference>
<dbReference type="SMART" id="SM00367">
    <property type="entry name" value="LRR_CC"/>
    <property type="match status" value="3"/>
</dbReference>
<dbReference type="InterPro" id="IPR006553">
    <property type="entry name" value="Leu-rich_rpt_Cys-con_subtyp"/>
</dbReference>
<dbReference type="AlphaFoldDB" id="A0AAN5CQL0"/>
<dbReference type="PANTHER" id="PTHR13318:SF190">
    <property type="entry name" value="PARTNER OF PAIRED, ISOFORM B"/>
    <property type="match status" value="1"/>
</dbReference>
<accession>A0AAN5CQL0</accession>
<dbReference type="InterPro" id="IPR032675">
    <property type="entry name" value="LRR_dom_sf"/>
</dbReference>
<evidence type="ECO:0000313" key="1">
    <source>
        <dbReference type="EMBL" id="GMR48836.1"/>
    </source>
</evidence>
<comment type="caution">
    <text evidence="1">The sequence shown here is derived from an EMBL/GenBank/DDBJ whole genome shotgun (WGS) entry which is preliminary data.</text>
</comment>
<dbReference type="Proteomes" id="UP001328107">
    <property type="component" value="Unassembled WGS sequence"/>
</dbReference>